<name>A0A6S6PF21_ACEAC</name>
<protein>
    <submittedName>
        <fullName evidence="5">Mandelate racemase</fullName>
    </submittedName>
</protein>
<gene>
    <name evidence="5" type="ORF">AAJCM20276_09720</name>
</gene>
<dbReference type="InterPro" id="IPR013341">
    <property type="entry name" value="Mandelate_racemase_N_dom"/>
</dbReference>
<dbReference type="SFLD" id="SFLDS00001">
    <property type="entry name" value="Enolase"/>
    <property type="match status" value="1"/>
</dbReference>
<keyword evidence="3" id="KW-0460">Magnesium</keyword>
<dbReference type="Proteomes" id="UP000515220">
    <property type="component" value="Chromosome"/>
</dbReference>
<evidence type="ECO:0000256" key="1">
    <source>
        <dbReference type="ARBA" id="ARBA00001946"/>
    </source>
</evidence>
<dbReference type="InterPro" id="IPR029065">
    <property type="entry name" value="Enolase_C-like"/>
</dbReference>
<dbReference type="PANTHER" id="PTHR13794:SF58">
    <property type="entry name" value="MITOCHONDRIAL ENOLASE SUPERFAMILY MEMBER 1"/>
    <property type="match status" value="1"/>
</dbReference>
<dbReference type="EMBL" id="AP023326">
    <property type="protein sequence ID" value="BCI66348.1"/>
    <property type="molecule type" value="Genomic_DNA"/>
</dbReference>
<dbReference type="PANTHER" id="PTHR13794">
    <property type="entry name" value="ENOLASE SUPERFAMILY, MANDELATE RACEMASE"/>
    <property type="match status" value="1"/>
</dbReference>
<keyword evidence="2" id="KW-0479">Metal-binding</keyword>
<dbReference type="InterPro" id="IPR018110">
    <property type="entry name" value="Mandel_Rmase/mucon_lact_enz_CS"/>
</dbReference>
<dbReference type="SFLD" id="SFLDG00179">
    <property type="entry name" value="mandelate_racemase"/>
    <property type="match status" value="1"/>
</dbReference>
<sequence length="370" mass="40185">MAQDTSGNRDLPKIRNYTVRQVVVPFEQPLTTANGAMHAAPMVLLDLVTDAGVVGHAYLFCYTQTVLKAVAQLSSDVVATVVGVAAAPHKVRDELRARFRLLGTAGLLDMVLSLVDMALWDAWSKHLGQPLVAALGGDLTNDLSIPVYASYGMSGVAETEKNIAQALEEGHHHVKIKIGHPKLTEDIKVVEAALKMMADKAVLLVDYNQSLSVAEALVRCSVLDEYGLGWIEEPTSFDDFEGQAEIARRCRTPIQIGENLWGPQQIAESISARCSDLIMPDLGKVGGVSGWQKATAVCEAYRIPVSNHFYQEVSAHLLAVTTGAQLLEYFRMADPILVNPLEVKAGQASVQRIPGSGVVWREDQIELFMA</sequence>
<evidence type="ECO:0000256" key="2">
    <source>
        <dbReference type="ARBA" id="ARBA00022723"/>
    </source>
</evidence>
<dbReference type="RefSeq" id="WP_099349420.1">
    <property type="nucleotide sequence ID" value="NZ_AP023326.1"/>
</dbReference>
<dbReference type="Gene3D" id="3.20.20.120">
    <property type="entry name" value="Enolase-like C-terminal domain"/>
    <property type="match status" value="1"/>
</dbReference>
<organism evidence="5 6">
    <name type="scientific">Acetobacter aceti</name>
    <dbReference type="NCBI Taxonomy" id="435"/>
    <lineage>
        <taxon>Bacteria</taxon>
        <taxon>Pseudomonadati</taxon>
        <taxon>Pseudomonadota</taxon>
        <taxon>Alphaproteobacteria</taxon>
        <taxon>Acetobacterales</taxon>
        <taxon>Acetobacteraceae</taxon>
        <taxon>Acetobacter</taxon>
        <taxon>Acetobacter subgen. Acetobacter</taxon>
    </lineage>
</organism>
<proteinExistence type="predicted"/>
<evidence type="ECO:0000313" key="5">
    <source>
        <dbReference type="EMBL" id="BCI66348.1"/>
    </source>
</evidence>
<dbReference type="InterPro" id="IPR029017">
    <property type="entry name" value="Enolase-like_N"/>
</dbReference>
<dbReference type="GO" id="GO:0016052">
    <property type="term" value="P:carbohydrate catabolic process"/>
    <property type="evidence" value="ECO:0007669"/>
    <property type="project" value="TreeGrafter"/>
</dbReference>
<dbReference type="GO" id="GO:0016836">
    <property type="term" value="F:hydro-lyase activity"/>
    <property type="evidence" value="ECO:0007669"/>
    <property type="project" value="TreeGrafter"/>
</dbReference>
<dbReference type="InterPro" id="IPR013342">
    <property type="entry name" value="Mandelate_racemase_C"/>
</dbReference>
<dbReference type="SMART" id="SM00922">
    <property type="entry name" value="MR_MLE"/>
    <property type="match status" value="1"/>
</dbReference>
<dbReference type="InterPro" id="IPR046945">
    <property type="entry name" value="RHMD-like"/>
</dbReference>
<evidence type="ECO:0000313" key="6">
    <source>
        <dbReference type="Proteomes" id="UP000515220"/>
    </source>
</evidence>
<dbReference type="AlphaFoldDB" id="A0A6S6PF21"/>
<reference evidence="5 6" key="1">
    <citation type="submission" date="2020-07" db="EMBL/GenBank/DDBJ databases">
        <title>Complete Genome Sequence of an acetic acid bacterium, Acetobacter aceti JCM20276.</title>
        <authorList>
            <person name="Hirose Y."/>
            <person name="Mihara H."/>
        </authorList>
    </citation>
    <scope>NUCLEOTIDE SEQUENCE [LARGE SCALE GENOMIC DNA]</scope>
    <source>
        <strain evidence="5 6">JCM20276</strain>
    </source>
</reference>
<feature type="domain" description="Mandelate racemase/muconate lactonizing enzyme C-terminal" evidence="4">
    <location>
        <begin position="156"/>
        <end position="253"/>
    </location>
</feature>
<evidence type="ECO:0000259" key="4">
    <source>
        <dbReference type="SMART" id="SM00922"/>
    </source>
</evidence>
<dbReference type="GO" id="GO:0000287">
    <property type="term" value="F:magnesium ion binding"/>
    <property type="evidence" value="ECO:0007669"/>
    <property type="project" value="UniProtKB-ARBA"/>
</dbReference>
<dbReference type="Pfam" id="PF02746">
    <property type="entry name" value="MR_MLE_N"/>
    <property type="match status" value="1"/>
</dbReference>
<dbReference type="PROSITE" id="PS00909">
    <property type="entry name" value="MR_MLE_2"/>
    <property type="match status" value="1"/>
</dbReference>
<dbReference type="SUPFAM" id="SSF54826">
    <property type="entry name" value="Enolase N-terminal domain-like"/>
    <property type="match status" value="1"/>
</dbReference>
<accession>A0A6S6PF21</accession>
<dbReference type="SUPFAM" id="SSF51604">
    <property type="entry name" value="Enolase C-terminal domain-like"/>
    <property type="match status" value="1"/>
</dbReference>
<dbReference type="InterPro" id="IPR036849">
    <property type="entry name" value="Enolase-like_C_sf"/>
</dbReference>
<dbReference type="Pfam" id="PF13378">
    <property type="entry name" value="MR_MLE_C"/>
    <property type="match status" value="1"/>
</dbReference>
<evidence type="ECO:0000256" key="3">
    <source>
        <dbReference type="ARBA" id="ARBA00022842"/>
    </source>
</evidence>
<dbReference type="GO" id="GO:0009063">
    <property type="term" value="P:amino acid catabolic process"/>
    <property type="evidence" value="ECO:0007669"/>
    <property type="project" value="InterPro"/>
</dbReference>
<comment type="cofactor">
    <cofactor evidence="1">
        <name>Mg(2+)</name>
        <dbReference type="ChEBI" id="CHEBI:18420"/>
    </cofactor>
</comment>
<dbReference type="Gene3D" id="3.30.390.10">
    <property type="entry name" value="Enolase-like, N-terminal domain"/>
    <property type="match status" value="1"/>
</dbReference>